<dbReference type="Gene3D" id="3.30.1360.40">
    <property type="match status" value="1"/>
</dbReference>
<reference evidence="6" key="1">
    <citation type="submission" date="2016-10" db="EMBL/GenBank/DDBJ databases">
        <authorList>
            <person name="Varghese N."/>
        </authorList>
    </citation>
    <scope>NUCLEOTIDE SEQUENCE [LARGE SCALE GENOMIC DNA]</scope>
    <source>
        <strain evidence="6">DSM 44719</strain>
    </source>
</reference>
<accession>A0A1H5H760</accession>
<keyword evidence="3" id="KW-0067">ATP-binding</keyword>
<dbReference type="SUPFAM" id="SSF50891">
    <property type="entry name" value="Cyclophilin-like"/>
    <property type="match status" value="1"/>
</dbReference>
<evidence type="ECO:0000256" key="1">
    <source>
        <dbReference type="ARBA" id="ARBA00022741"/>
    </source>
</evidence>
<keyword evidence="2" id="KW-0378">Hydrolase</keyword>
<dbReference type="OrthoDB" id="9768696at2"/>
<proteinExistence type="predicted"/>
<gene>
    <name evidence="5" type="ORF">SAMN04490220_7075</name>
</gene>
<dbReference type="PANTHER" id="PTHR34698:SF2">
    <property type="entry name" value="5-OXOPROLINASE SUBUNIT B"/>
    <property type="match status" value="1"/>
</dbReference>
<evidence type="ECO:0000256" key="2">
    <source>
        <dbReference type="ARBA" id="ARBA00022801"/>
    </source>
</evidence>
<dbReference type="SUPFAM" id="SSF160467">
    <property type="entry name" value="PH0987 N-terminal domain-like"/>
    <property type="match status" value="1"/>
</dbReference>
<dbReference type="SMART" id="SM00796">
    <property type="entry name" value="AHS1"/>
    <property type="match status" value="1"/>
</dbReference>
<sequence>MLPSATPAITQIVYGDAAVMIEVSGSDLETRRAVTRALRKAVLTDTPRGVVDVVGGLESVLVRFDCAQVIHDDVSRDLDRLIGAIVHTDGDDTAARHFLVPTVFGGEHGPDLAPVAGELGLTEDELVDLFTSASMTVDVLGSGIAPMMHGATFPGSVARCRTPRANVAAGAVMVAGHNAIIGPAPGPSGWRILGRTPLALFDIHRDPVVHYTPGDIFRFRAVSESEWSTLAGRPLEPVGALTS</sequence>
<dbReference type="RefSeq" id="WP_073359384.1">
    <property type="nucleotide sequence ID" value="NZ_FNTL01000004.1"/>
</dbReference>
<dbReference type="Pfam" id="PF02682">
    <property type="entry name" value="CT_C_D"/>
    <property type="match status" value="1"/>
</dbReference>
<dbReference type="InterPro" id="IPR003833">
    <property type="entry name" value="CT_C_D"/>
</dbReference>
<dbReference type="PANTHER" id="PTHR34698">
    <property type="entry name" value="5-OXOPROLINASE SUBUNIT B"/>
    <property type="match status" value="1"/>
</dbReference>
<name>A0A1H5H760_RHOJO</name>
<protein>
    <submittedName>
        <fullName evidence="5">Sensor histidine kinase inhibitor, KipI family</fullName>
    </submittedName>
</protein>
<dbReference type="GO" id="GO:0005524">
    <property type="term" value="F:ATP binding"/>
    <property type="evidence" value="ECO:0007669"/>
    <property type="project" value="UniProtKB-KW"/>
</dbReference>
<organism evidence="5 6">
    <name type="scientific">Rhodococcus jostii</name>
    <dbReference type="NCBI Taxonomy" id="132919"/>
    <lineage>
        <taxon>Bacteria</taxon>
        <taxon>Bacillati</taxon>
        <taxon>Actinomycetota</taxon>
        <taxon>Actinomycetes</taxon>
        <taxon>Mycobacteriales</taxon>
        <taxon>Nocardiaceae</taxon>
        <taxon>Rhodococcus</taxon>
    </lineage>
</organism>
<dbReference type="InterPro" id="IPR010016">
    <property type="entry name" value="PxpB"/>
</dbReference>
<dbReference type="Gene3D" id="2.40.100.10">
    <property type="entry name" value="Cyclophilin-like"/>
    <property type="match status" value="1"/>
</dbReference>
<evidence type="ECO:0000259" key="4">
    <source>
        <dbReference type="SMART" id="SM00796"/>
    </source>
</evidence>
<keyword evidence="1" id="KW-0547">Nucleotide-binding</keyword>
<evidence type="ECO:0000313" key="5">
    <source>
        <dbReference type="EMBL" id="SEE23088.1"/>
    </source>
</evidence>
<dbReference type="Proteomes" id="UP000183407">
    <property type="component" value="Unassembled WGS sequence"/>
</dbReference>
<dbReference type="InterPro" id="IPR029000">
    <property type="entry name" value="Cyclophilin-like_dom_sf"/>
</dbReference>
<dbReference type="AlphaFoldDB" id="A0A1H5H760"/>
<dbReference type="GO" id="GO:0016787">
    <property type="term" value="F:hydrolase activity"/>
    <property type="evidence" value="ECO:0007669"/>
    <property type="project" value="UniProtKB-KW"/>
</dbReference>
<evidence type="ECO:0000313" key="6">
    <source>
        <dbReference type="Proteomes" id="UP000183407"/>
    </source>
</evidence>
<feature type="domain" description="Carboxyltransferase" evidence="4">
    <location>
        <begin position="9"/>
        <end position="211"/>
    </location>
</feature>
<evidence type="ECO:0000256" key="3">
    <source>
        <dbReference type="ARBA" id="ARBA00022840"/>
    </source>
</evidence>
<dbReference type="EMBL" id="FNTL01000004">
    <property type="protein sequence ID" value="SEE23088.1"/>
    <property type="molecule type" value="Genomic_DNA"/>
</dbReference>